<dbReference type="InterPro" id="IPR013751">
    <property type="entry name" value="ACP_syn_III_N"/>
</dbReference>
<evidence type="ECO:0000256" key="3">
    <source>
        <dbReference type="ARBA" id="ARBA00023315"/>
    </source>
</evidence>
<feature type="domain" description="Beta-ketoacyl-[acyl-carrier-protein] synthase III C-terminal" evidence="4">
    <location>
        <begin position="247"/>
        <end position="335"/>
    </location>
</feature>
<dbReference type="Gene3D" id="3.40.47.10">
    <property type="match status" value="1"/>
</dbReference>
<dbReference type="AlphaFoldDB" id="A0A918I4E6"/>
<dbReference type="GO" id="GO:0004315">
    <property type="term" value="F:3-oxoacyl-[acyl-carrier-protein] synthase activity"/>
    <property type="evidence" value="ECO:0007669"/>
    <property type="project" value="InterPro"/>
</dbReference>
<dbReference type="Pfam" id="PF08545">
    <property type="entry name" value="ACP_syn_III"/>
    <property type="match status" value="1"/>
</dbReference>
<dbReference type="GO" id="GO:0044550">
    <property type="term" value="P:secondary metabolite biosynthetic process"/>
    <property type="evidence" value="ECO:0007669"/>
    <property type="project" value="TreeGrafter"/>
</dbReference>
<dbReference type="RefSeq" id="WP_189554923.1">
    <property type="nucleotide sequence ID" value="NZ_BMTP01000037.1"/>
</dbReference>
<name>A0A918I4E6_9ACTN</name>
<gene>
    <name evidence="6" type="primary">fabH</name>
    <name evidence="6" type="ORF">GCM10010274_66030</name>
</gene>
<dbReference type="InterPro" id="IPR013747">
    <property type="entry name" value="ACP_syn_III_C"/>
</dbReference>
<dbReference type="PANTHER" id="PTHR34069">
    <property type="entry name" value="3-OXOACYL-[ACYL-CARRIER-PROTEIN] SYNTHASE 3"/>
    <property type="match status" value="1"/>
</dbReference>
<proteinExistence type="predicted"/>
<keyword evidence="3" id="KW-0012">Acyltransferase</keyword>
<reference evidence="6" key="1">
    <citation type="journal article" date="2014" name="Int. J. Syst. Evol. Microbiol.">
        <title>Complete genome sequence of Corynebacterium casei LMG S-19264T (=DSM 44701T), isolated from a smear-ripened cheese.</title>
        <authorList>
            <consortium name="US DOE Joint Genome Institute (JGI-PGF)"/>
            <person name="Walter F."/>
            <person name="Albersmeier A."/>
            <person name="Kalinowski J."/>
            <person name="Ruckert C."/>
        </authorList>
    </citation>
    <scope>NUCLEOTIDE SEQUENCE</scope>
    <source>
        <strain evidence="6">JCM 4391</strain>
    </source>
</reference>
<dbReference type="GO" id="GO:0006633">
    <property type="term" value="P:fatty acid biosynthetic process"/>
    <property type="evidence" value="ECO:0007669"/>
    <property type="project" value="InterPro"/>
</dbReference>
<dbReference type="SUPFAM" id="SSF53901">
    <property type="entry name" value="Thiolase-like"/>
    <property type="match status" value="1"/>
</dbReference>
<evidence type="ECO:0000313" key="7">
    <source>
        <dbReference type="Proteomes" id="UP000636661"/>
    </source>
</evidence>
<organism evidence="6 7">
    <name type="scientific">Streptomyces lavendofoliae</name>
    <dbReference type="NCBI Taxonomy" id="67314"/>
    <lineage>
        <taxon>Bacteria</taxon>
        <taxon>Bacillati</taxon>
        <taxon>Actinomycetota</taxon>
        <taxon>Actinomycetes</taxon>
        <taxon>Kitasatosporales</taxon>
        <taxon>Streptomycetaceae</taxon>
        <taxon>Streptomyces</taxon>
    </lineage>
</organism>
<sequence length="336" mass="35364">MPATHARLAGVAVHLPETLRTAEETEQRVAAAGTGFRPPPGLVHRLTGVERLHVMPDDWQASDLAAAAARKLLADTGTDPDDVDLLIFAAASQDMIEPATSHMTADRLGLRCPAFDVKNACNSVLNALETAHALIAQGGYRRILVACGESPSRAVRWAVPDLRSYLTSIPGYTLSDAGAALLVEASAEPGILGHGFAADSASWSVGTLPSGGSAHPRGEEHTYFRLDGVGLRRAFERLGSKVLDDTLDRLGLGWHDMAAICVHQVSKPYLDQLADRFGLPMDKIPVTITEHGNTAAASLPLQLVRALESGRAGPGDLVGLVGLAGGISMGMSVIRL</sequence>
<dbReference type="EMBL" id="BMTP01000037">
    <property type="protein sequence ID" value="GGU68496.1"/>
    <property type="molecule type" value="Genomic_DNA"/>
</dbReference>
<keyword evidence="2" id="KW-0808">Transferase</keyword>
<reference evidence="6" key="2">
    <citation type="submission" date="2020-09" db="EMBL/GenBank/DDBJ databases">
        <authorList>
            <person name="Sun Q."/>
            <person name="Ohkuma M."/>
        </authorList>
    </citation>
    <scope>NUCLEOTIDE SEQUENCE</scope>
    <source>
        <strain evidence="6">JCM 4391</strain>
    </source>
</reference>
<dbReference type="Proteomes" id="UP000636661">
    <property type="component" value="Unassembled WGS sequence"/>
</dbReference>
<keyword evidence="1" id="KW-0963">Cytoplasm</keyword>
<dbReference type="Pfam" id="PF08541">
    <property type="entry name" value="ACP_syn_III_C"/>
    <property type="match status" value="1"/>
</dbReference>
<evidence type="ECO:0000256" key="1">
    <source>
        <dbReference type="ARBA" id="ARBA00022490"/>
    </source>
</evidence>
<protein>
    <submittedName>
        <fullName evidence="6">3-oxoacyl-ACP synthase</fullName>
    </submittedName>
</protein>
<evidence type="ECO:0000256" key="2">
    <source>
        <dbReference type="ARBA" id="ARBA00022679"/>
    </source>
</evidence>
<comment type="caution">
    <text evidence="6">The sequence shown here is derived from an EMBL/GenBank/DDBJ whole genome shotgun (WGS) entry which is preliminary data.</text>
</comment>
<dbReference type="CDD" id="cd00830">
    <property type="entry name" value="KAS_III"/>
    <property type="match status" value="1"/>
</dbReference>
<dbReference type="PANTHER" id="PTHR34069:SF2">
    <property type="entry name" value="BETA-KETOACYL-[ACYL-CARRIER-PROTEIN] SYNTHASE III"/>
    <property type="match status" value="1"/>
</dbReference>
<accession>A0A918I4E6</accession>
<evidence type="ECO:0000259" key="5">
    <source>
        <dbReference type="Pfam" id="PF08545"/>
    </source>
</evidence>
<evidence type="ECO:0000313" key="6">
    <source>
        <dbReference type="EMBL" id="GGU68496.1"/>
    </source>
</evidence>
<dbReference type="InterPro" id="IPR016039">
    <property type="entry name" value="Thiolase-like"/>
</dbReference>
<feature type="domain" description="Beta-ketoacyl-[acyl-carrier-protein] synthase III N-terminal" evidence="5">
    <location>
        <begin position="115"/>
        <end position="198"/>
    </location>
</feature>
<keyword evidence="7" id="KW-1185">Reference proteome</keyword>
<evidence type="ECO:0000259" key="4">
    <source>
        <dbReference type="Pfam" id="PF08541"/>
    </source>
</evidence>